<reference evidence="1 2" key="1">
    <citation type="submission" date="2023-06" db="EMBL/GenBank/DDBJ databases">
        <title>Draft genome sequence of Novosphingobium sp. strain IK01.</title>
        <authorList>
            <person name="Hatamoto M."/>
            <person name="Ikarashi T."/>
            <person name="Yamaguchi T."/>
        </authorList>
    </citation>
    <scope>NUCLEOTIDE SEQUENCE [LARGE SCALE GENOMIC DNA]</scope>
    <source>
        <strain evidence="1 2">IK01</strain>
    </source>
</reference>
<keyword evidence="2" id="KW-1185">Reference proteome</keyword>
<gene>
    <name evidence="1" type="ORF">NUTIK01_33510</name>
</gene>
<accession>A0ABQ6PBG3</accession>
<dbReference type="RefSeq" id="WP_021318863.1">
    <property type="nucleotide sequence ID" value="NZ_BTFW01000003.1"/>
</dbReference>
<sequence>MTHEYDDPINPEAVAAAARRIAERHRVEDRPLDLLVEEVVLERFCGCVTSANDSRSASILAGLKLEITRQVREVLASGKLIDEIDEASIESFPASDPPAWVGHKARKGS</sequence>
<evidence type="ECO:0000313" key="2">
    <source>
        <dbReference type="Proteomes" id="UP001187221"/>
    </source>
</evidence>
<evidence type="ECO:0000313" key="1">
    <source>
        <dbReference type="EMBL" id="GMM62574.1"/>
    </source>
</evidence>
<protein>
    <submittedName>
        <fullName evidence="1">Uncharacterized protein</fullName>
    </submittedName>
</protein>
<organism evidence="1 2">
    <name type="scientific">Novosphingobium pituita</name>
    <dbReference type="NCBI Taxonomy" id="3056842"/>
    <lineage>
        <taxon>Bacteria</taxon>
        <taxon>Pseudomonadati</taxon>
        <taxon>Pseudomonadota</taxon>
        <taxon>Alphaproteobacteria</taxon>
        <taxon>Sphingomonadales</taxon>
        <taxon>Sphingomonadaceae</taxon>
        <taxon>Novosphingobium</taxon>
    </lineage>
</organism>
<name>A0ABQ6PBG3_9SPHN</name>
<dbReference type="Proteomes" id="UP001187221">
    <property type="component" value="Unassembled WGS sequence"/>
</dbReference>
<comment type="caution">
    <text evidence="1">The sequence shown here is derived from an EMBL/GenBank/DDBJ whole genome shotgun (WGS) entry which is preliminary data.</text>
</comment>
<dbReference type="EMBL" id="BTFW01000003">
    <property type="protein sequence ID" value="GMM62574.1"/>
    <property type="molecule type" value="Genomic_DNA"/>
</dbReference>
<proteinExistence type="predicted"/>